<sequence length="114" mass="13087">MSEEPEIVLGFYVPPHPHPLLAPEQNEGWGRLREAFDTCRQRIEESAADLMLIYSTVWPSIVGHQIQAHPNPVFTHVDDDFHFLGSMPYEFSMDSEYAEKFKDACEARGLHART</sequence>
<name>A0A382Z9U0_9ZZZZ</name>
<evidence type="ECO:0008006" key="2">
    <source>
        <dbReference type="Google" id="ProtNLM"/>
    </source>
</evidence>
<dbReference type="SUPFAM" id="SSF53213">
    <property type="entry name" value="LigB-like"/>
    <property type="match status" value="1"/>
</dbReference>
<gene>
    <name evidence="1" type="ORF">METZ01_LOCUS444709</name>
</gene>
<reference evidence="1" key="1">
    <citation type="submission" date="2018-05" db="EMBL/GenBank/DDBJ databases">
        <authorList>
            <person name="Lanie J.A."/>
            <person name="Ng W.-L."/>
            <person name="Kazmierczak K.M."/>
            <person name="Andrzejewski T.M."/>
            <person name="Davidsen T.M."/>
            <person name="Wayne K.J."/>
            <person name="Tettelin H."/>
            <person name="Glass J.I."/>
            <person name="Rusch D."/>
            <person name="Podicherti R."/>
            <person name="Tsui H.-C.T."/>
            <person name="Winkler M.E."/>
        </authorList>
    </citation>
    <scope>NUCLEOTIDE SEQUENCE</scope>
</reference>
<feature type="non-terminal residue" evidence="1">
    <location>
        <position position="114"/>
    </location>
</feature>
<proteinExistence type="predicted"/>
<protein>
    <recommendedName>
        <fullName evidence="2">Extradiol ring-cleavage dioxygenase class III enzyme subunit B domain-containing protein</fullName>
    </recommendedName>
</protein>
<organism evidence="1">
    <name type="scientific">marine metagenome</name>
    <dbReference type="NCBI Taxonomy" id="408172"/>
    <lineage>
        <taxon>unclassified sequences</taxon>
        <taxon>metagenomes</taxon>
        <taxon>ecological metagenomes</taxon>
    </lineage>
</organism>
<dbReference type="AlphaFoldDB" id="A0A382Z9U0"/>
<evidence type="ECO:0000313" key="1">
    <source>
        <dbReference type="EMBL" id="SVD91855.1"/>
    </source>
</evidence>
<dbReference type="Gene3D" id="3.40.830.10">
    <property type="entry name" value="LigB-like"/>
    <property type="match status" value="1"/>
</dbReference>
<accession>A0A382Z9U0</accession>
<dbReference type="EMBL" id="UINC01181915">
    <property type="protein sequence ID" value="SVD91855.1"/>
    <property type="molecule type" value="Genomic_DNA"/>
</dbReference>